<feature type="compositionally biased region" description="Basic and acidic residues" evidence="8">
    <location>
        <begin position="113"/>
        <end position="124"/>
    </location>
</feature>
<evidence type="ECO:0000256" key="7">
    <source>
        <dbReference type="SAM" id="Coils"/>
    </source>
</evidence>
<evidence type="ECO:0000313" key="10">
    <source>
        <dbReference type="EMBL" id="KAF1768403.1"/>
    </source>
</evidence>
<gene>
    <name evidence="10" type="ORF">GCK72_000215</name>
</gene>
<keyword evidence="4" id="KW-0804">Transcription</keyword>
<dbReference type="AlphaFoldDB" id="A0A6A5HQ67"/>
<keyword evidence="2" id="KW-0805">Transcription regulation</keyword>
<dbReference type="PROSITE" id="PS50014">
    <property type="entry name" value="BROMODOMAIN_2"/>
    <property type="match status" value="1"/>
</dbReference>
<feature type="compositionally biased region" description="Basic residues" evidence="8">
    <location>
        <begin position="103"/>
        <end position="112"/>
    </location>
</feature>
<dbReference type="InterPro" id="IPR021900">
    <property type="entry name" value="DUF3512"/>
</dbReference>
<reference evidence="10 11" key="1">
    <citation type="submission" date="2019-12" db="EMBL/GenBank/DDBJ databases">
        <title>Chromosome-level assembly of the Caenorhabditis remanei genome.</title>
        <authorList>
            <person name="Teterina A.A."/>
            <person name="Willis J.H."/>
            <person name="Phillips P.C."/>
        </authorList>
    </citation>
    <scope>NUCLEOTIDE SEQUENCE [LARGE SCALE GENOMIC DNA]</scope>
    <source>
        <strain evidence="10 11">PX506</strain>
        <tissue evidence="10">Whole organism</tissue>
    </source>
</reference>
<evidence type="ECO:0000256" key="2">
    <source>
        <dbReference type="ARBA" id="ARBA00023015"/>
    </source>
</evidence>
<evidence type="ECO:0000256" key="6">
    <source>
        <dbReference type="PROSITE-ProRule" id="PRU00035"/>
    </source>
</evidence>
<dbReference type="InterPro" id="IPR036427">
    <property type="entry name" value="Bromodomain-like_sf"/>
</dbReference>
<dbReference type="CTD" id="9799326"/>
<feature type="compositionally biased region" description="Acidic residues" evidence="8">
    <location>
        <begin position="63"/>
        <end position="75"/>
    </location>
</feature>
<dbReference type="Pfam" id="PF00439">
    <property type="entry name" value="Bromodomain"/>
    <property type="match status" value="1"/>
</dbReference>
<dbReference type="PANTHER" id="PTHR22881">
    <property type="entry name" value="BROMODOMAIN CONTAINING PROTEIN"/>
    <property type="match status" value="1"/>
</dbReference>
<evidence type="ECO:0000313" key="11">
    <source>
        <dbReference type="Proteomes" id="UP000483820"/>
    </source>
</evidence>
<feature type="domain" description="Bromo" evidence="9">
    <location>
        <begin position="171"/>
        <end position="233"/>
    </location>
</feature>
<comment type="subcellular location">
    <subcellularLocation>
        <location evidence="1">Nucleus</location>
    </subcellularLocation>
</comment>
<evidence type="ECO:0000259" key="9">
    <source>
        <dbReference type="PROSITE" id="PS50014"/>
    </source>
</evidence>
<evidence type="ECO:0000256" key="3">
    <source>
        <dbReference type="ARBA" id="ARBA00023117"/>
    </source>
</evidence>
<dbReference type="Gene3D" id="1.20.920.10">
    <property type="entry name" value="Bromodomain-like"/>
    <property type="match status" value="1"/>
</dbReference>
<evidence type="ECO:0000256" key="5">
    <source>
        <dbReference type="ARBA" id="ARBA00023242"/>
    </source>
</evidence>
<name>A0A6A5HQ67_CAERE</name>
<accession>A0A6A5HQ67</accession>
<dbReference type="Pfam" id="PF12024">
    <property type="entry name" value="DUF3512"/>
    <property type="match status" value="1"/>
</dbReference>
<evidence type="ECO:0000256" key="8">
    <source>
        <dbReference type="SAM" id="MobiDB-lite"/>
    </source>
</evidence>
<feature type="region of interest" description="Disordered" evidence="8">
    <location>
        <begin position="345"/>
        <end position="367"/>
    </location>
</feature>
<dbReference type="RefSeq" id="XP_003092329.2">
    <property type="nucleotide sequence ID" value="XM_003092281.2"/>
</dbReference>
<evidence type="ECO:0000256" key="4">
    <source>
        <dbReference type="ARBA" id="ARBA00023163"/>
    </source>
</evidence>
<dbReference type="PANTHER" id="PTHR22881:SF27">
    <property type="entry name" value="BROMODOMAIN CONTAINING 7_9"/>
    <property type="match status" value="1"/>
</dbReference>
<dbReference type="GO" id="GO:0006357">
    <property type="term" value="P:regulation of transcription by RNA polymerase II"/>
    <property type="evidence" value="ECO:0007669"/>
    <property type="project" value="TreeGrafter"/>
</dbReference>
<dbReference type="InterPro" id="IPR051831">
    <property type="entry name" value="Bromodomain_contain_prot"/>
</dbReference>
<keyword evidence="3 6" id="KW-0103">Bromodomain</keyword>
<feature type="compositionally biased region" description="Low complexity" evidence="8">
    <location>
        <begin position="27"/>
        <end position="41"/>
    </location>
</feature>
<dbReference type="SUPFAM" id="SSF47370">
    <property type="entry name" value="Bromodomain"/>
    <property type="match status" value="1"/>
</dbReference>
<dbReference type="KEGG" id="crq:GCK72_000215"/>
<dbReference type="Proteomes" id="UP000483820">
    <property type="component" value="Chromosome I"/>
</dbReference>
<organism evidence="10 11">
    <name type="scientific">Caenorhabditis remanei</name>
    <name type="common">Caenorhabditis vulgaris</name>
    <dbReference type="NCBI Taxonomy" id="31234"/>
    <lineage>
        <taxon>Eukaryota</taxon>
        <taxon>Metazoa</taxon>
        <taxon>Ecdysozoa</taxon>
        <taxon>Nematoda</taxon>
        <taxon>Chromadorea</taxon>
        <taxon>Rhabditida</taxon>
        <taxon>Rhabditina</taxon>
        <taxon>Rhabditomorpha</taxon>
        <taxon>Rhabditoidea</taxon>
        <taxon>Rhabditidae</taxon>
        <taxon>Peloderinae</taxon>
        <taxon>Caenorhabditis</taxon>
    </lineage>
</organism>
<evidence type="ECO:0000256" key="1">
    <source>
        <dbReference type="ARBA" id="ARBA00004123"/>
    </source>
</evidence>
<dbReference type="GO" id="GO:0005634">
    <property type="term" value="C:nucleus"/>
    <property type="evidence" value="ECO:0007669"/>
    <property type="project" value="UniProtKB-SubCell"/>
</dbReference>
<keyword evidence="5" id="KW-0539">Nucleus</keyword>
<protein>
    <recommendedName>
        <fullName evidence="9">Bromo domain-containing protein</fullName>
    </recommendedName>
</protein>
<dbReference type="PRINTS" id="PR00503">
    <property type="entry name" value="BROMODOMAIN"/>
</dbReference>
<dbReference type="InterPro" id="IPR001487">
    <property type="entry name" value="Bromodomain"/>
</dbReference>
<sequence>MPDDEPPRRSMVGVPPTRRARGGNTPAASSSTPSAPRSSARAAKRVKKEEPEEEEYKTSDQEKSEEEVESEDSGDEMTTPSRGKTPGAGKGKKKRVPLTDYHLKKKKILARKAAREAEKEREAEMEVEEVEKEPTPPPPRKPPAFSSYTPIQLMQDHIIRKLVEKDPDQYFSFPVTEAMAPGYSQIITKPMDMQTIREKIEDGLYPSLPLMKEDAQLIVANALQYNQPTTVFYLAAKRLSNLIAYYFGEQYLRFLFHSLPSANKIPFELVGIRPLATVTHDKPVNRRKAFLKDGMTSEDCLQSADAKIRDRLSAKLPDLKSASQKMAKLGFLSEKNGTVVLNVVAGGDSGDSDKGPHHQMTSSENSAPRRVTLGDIVGPLEEGTTGMIQMADHRLFSQAPVNYLNYGPFSSFAPMYDSTWSTMTKTDTDMFLRVYGEKSNAAAAVSMRSFVENCPEFAEIVEKKLNGLTDDEHSKTIKNLNQEKDEIDDLMMENEEYRNQTVLSLLNDVTSISNFGIDVGFLKDIRQEILVPVPESEPPVTEPLPEYMMDINHMNVQQQLDHIGQEIKDLAHLQQDRLCQPPPQMLLTVPEPSPIEQKLAENVQQHLAHQMATHTIPEAFVTDAALHDAIGVDMDDGDLFSEFFVTQ</sequence>
<dbReference type="EMBL" id="WUAV01000001">
    <property type="protein sequence ID" value="KAF1768403.1"/>
    <property type="molecule type" value="Genomic_DNA"/>
</dbReference>
<proteinExistence type="predicted"/>
<feature type="coiled-coil region" evidence="7">
    <location>
        <begin position="473"/>
        <end position="500"/>
    </location>
</feature>
<feature type="region of interest" description="Disordered" evidence="8">
    <location>
        <begin position="1"/>
        <end position="145"/>
    </location>
</feature>
<dbReference type="GeneID" id="9799326"/>
<keyword evidence="7" id="KW-0175">Coiled coil</keyword>
<dbReference type="SMART" id="SM00297">
    <property type="entry name" value="BROMO"/>
    <property type="match status" value="1"/>
</dbReference>
<comment type="caution">
    <text evidence="10">The sequence shown here is derived from an EMBL/GenBank/DDBJ whole genome shotgun (WGS) entry which is preliminary data.</text>
</comment>